<sequence length="40" mass="4732">MCHTSINVLCLDFDTTVEIVKKMLIHKIYTIEENKEDHLI</sequence>
<name>A0AA87CQ81_PROST</name>
<reference evidence="1 2" key="3">
    <citation type="submission" date="2008-05" db="EMBL/GenBank/DDBJ databases">
        <authorList>
            <person name="Fulton L."/>
            <person name="Clifton S."/>
            <person name="Fulton B."/>
            <person name="Xu J."/>
            <person name="Minx P."/>
            <person name="Pepin K.H."/>
            <person name="Johnson M."/>
            <person name="Thiruvilangam P."/>
            <person name="Bhonagiri V."/>
            <person name="Nash W.E."/>
            <person name="Mardis E.R."/>
            <person name="Wilson R.K."/>
        </authorList>
    </citation>
    <scope>NUCLEOTIDE SEQUENCE [LARGE SCALE GENOMIC DNA]</scope>
    <source>
        <strain evidence="1 2">ATCC 25827</strain>
    </source>
</reference>
<accession>A0AA87CQ81</accession>
<dbReference type="Proteomes" id="UP000004506">
    <property type="component" value="Unassembled WGS sequence"/>
</dbReference>
<evidence type="ECO:0000313" key="1">
    <source>
        <dbReference type="EMBL" id="EDU58784.1"/>
    </source>
</evidence>
<reference evidence="2" key="2">
    <citation type="submission" date="2008-04" db="EMBL/GenBank/DDBJ databases">
        <title>Draft genome sequence of Providencia stuartii(ATCC 25827).</title>
        <authorList>
            <person name="Sudarsanam P."/>
            <person name="Ley R."/>
            <person name="Guruge J."/>
            <person name="Turnbaugh P.J."/>
            <person name="Mahowald M."/>
            <person name="Liep D."/>
            <person name="Gordon J."/>
        </authorList>
    </citation>
    <scope>NUCLEOTIDE SEQUENCE [LARGE SCALE GENOMIC DNA]</scope>
    <source>
        <strain evidence="2">ATCC 25827</strain>
    </source>
</reference>
<organism evidence="1 2">
    <name type="scientific">Providencia stuartii ATCC 25827</name>
    <dbReference type="NCBI Taxonomy" id="471874"/>
    <lineage>
        <taxon>Bacteria</taxon>
        <taxon>Pseudomonadati</taxon>
        <taxon>Pseudomonadota</taxon>
        <taxon>Gammaproteobacteria</taxon>
        <taxon>Enterobacterales</taxon>
        <taxon>Morganellaceae</taxon>
        <taxon>Providencia</taxon>
    </lineage>
</organism>
<dbReference type="EMBL" id="ABJD02000101">
    <property type="protein sequence ID" value="EDU58784.1"/>
    <property type="molecule type" value="Genomic_DNA"/>
</dbReference>
<comment type="caution">
    <text evidence="1">The sequence shown here is derived from an EMBL/GenBank/DDBJ whole genome shotgun (WGS) entry which is preliminary data.</text>
</comment>
<dbReference type="AlphaFoldDB" id="A0AA87CQ81"/>
<gene>
    <name evidence="1" type="ORF">PROSTU_01965</name>
</gene>
<evidence type="ECO:0000313" key="2">
    <source>
        <dbReference type="Proteomes" id="UP000004506"/>
    </source>
</evidence>
<proteinExistence type="predicted"/>
<protein>
    <submittedName>
        <fullName evidence="1">Uncharacterized protein</fullName>
    </submittedName>
</protein>
<reference evidence="2" key="1">
    <citation type="submission" date="2008-04" db="EMBL/GenBank/DDBJ databases">
        <title>Draft genome sequence of Providencia stuartii (ATCC 25827).</title>
        <authorList>
            <person name="Sudarsanam P."/>
            <person name="Ley R."/>
            <person name="Guruge J."/>
            <person name="Turnbaugh P.J."/>
            <person name="Mahowald M."/>
            <person name="Liep D."/>
            <person name="Gordon J."/>
        </authorList>
    </citation>
    <scope>NUCLEOTIDE SEQUENCE [LARGE SCALE GENOMIC DNA]</scope>
    <source>
        <strain evidence="2">ATCC 25827</strain>
    </source>
</reference>